<dbReference type="Gene3D" id="3.40.390.10">
    <property type="entry name" value="Collagenase (Catalytic Domain)"/>
    <property type="match status" value="1"/>
</dbReference>
<dbReference type="AlphaFoldDB" id="A0AAV4GQD8"/>
<name>A0AAV4GQD8_9GAST</name>
<comment type="similarity">
    <text evidence="1">Belongs to the peptidase M13 family.</text>
</comment>
<dbReference type="InterPro" id="IPR000718">
    <property type="entry name" value="Peptidase_M13"/>
</dbReference>
<evidence type="ECO:0000256" key="1">
    <source>
        <dbReference type="ARBA" id="ARBA00007357"/>
    </source>
</evidence>
<comment type="caution">
    <text evidence="3">The sequence shown here is derived from an EMBL/GenBank/DDBJ whole genome shotgun (WGS) entry which is preliminary data.</text>
</comment>
<dbReference type="PANTHER" id="PTHR11733">
    <property type="entry name" value="ZINC METALLOPROTEASE FAMILY M13 NEPRILYSIN-RELATED"/>
    <property type="match status" value="1"/>
</dbReference>
<dbReference type="PROSITE" id="PS51885">
    <property type="entry name" value="NEPRILYSIN"/>
    <property type="match status" value="1"/>
</dbReference>
<dbReference type="GO" id="GO:0004222">
    <property type="term" value="F:metalloendopeptidase activity"/>
    <property type="evidence" value="ECO:0007669"/>
    <property type="project" value="InterPro"/>
</dbReference>
<organism evidence="3 4">
    <name type="scientific">Elysia marginata</name>
    <dbReference type="NCBI Taxonomy" id="1093978"/>
    <lineage>
        <taxon>Eukaryota</taxon>
        <taxon>Metazoa</taxon>
        <taxon>Spiralia</taxon>
        <taxon>Lophotrochozoa</taxon>
        <taxon>Mollusca</taxon>
        <taxon>Gastropoda</taxon>
        <taxon>Heterobranchia</taxon>
        <taxon>Euthyneura</taxon>
        <taxon>Panpulmonata</taxon>
        <taxon>Sacoglossa</taxon>
        <taxon>Placobranchoidea</taxon>
        <taxon>Plakobranchidae</taxon>
        <taxon>Elysia</taxon>
    </lineage>
</organism>
<proteinExistence type="inferred from homology"/>
<feature type="domain" description="Peptidase M13 C-terminal" evidence="2">
    <location>
        <begin position="4"/>
        <end position="164"/>
    </location>
</feature>
<dbReference type="PANTHER" id="PTHR11733:SF167">
    <property type="entry name" value="FI17812P1-RELATED"/>
    <property type="match status" value="1"/>
</dbReference>
<accession>A0AAV4GQD8</accession>
<keyword evidence="4" id="KW-1185">Reference proteome</keyword>
<dbReference type="Proteomes" id="UP000762676">
    <property type="component" value="Unassembled WGS sequence"/>
</dbReference>
<evidence type="ECO:0000259" key="2">
    <source>
        <dbReference type="Pfam" id="PF01431"/>
    </source>
</evidence>
<evidence type="ECO:0000313" key="4">
    <source>
        <dbReference type="Proteomes" id="UP000762676"/>
    </source>
</evidence>
<dbReference type="Pfam" id="PF01431">
    <property type="entry name" value="Peptidase_M13"/>
    <property type="match status" value="1"/>
</dbReference>
<sequence length="171" mass="19747">MISGYDISGIKHDKDGDLNDLWHDDDESYVKNKSECFAKQYENYKNPDLPTLIKFDGTRQMEEIFADNIGLLLAFRAYETLVKEQGEEKKLPGLGLNPRQLFFLAYAQTWCSKVTSEFTKRMLKKHKNVVGRFRIVGTLRNSPEFAKAFNCSFGSPMNPKKKCSRVFGREE</sequence>
<dbReference type="EMBL" id="BMAT01005060">
    <property type="protein sequence ID" value="GFR86796.1"/>
    <property type="molecule type" value="Genomic_DNA"/>
</dbReference>
<dbReference type="SUPFAM" id="SSF55486">
    <property type="entry name" value="Metalloproteases ('zincins'), catalytic domain"/>
    <property type="match status" value="1"/>
</dbReference>
<gene>
    <name evidence="3" type="ORF">ElyMa_002476400</name>
</gene>
<dbReference type="GO" id="GO:0016485">
    <property type="term" value="P:protein processing"/>
    <property type="evidence" value="ECO:0007669"/>
    <property type="project" value="TreeGrafter"/>
</dbReference>
<dbReference type="InterPro" id="IPR024079">
    <property type="entry name" value="MetalloPept_cat_dom_sf"/>
</dbReference>
<dbReference type="GO" id="GO:0005886">
    <property type="term" value="C:plasma membrane"/>
    <property type="evidence" value="ECO:0007669"/>
    <property type="project" value="TreeGrafter"/>
</dbReference>
<reference evidence="3 4" key="1">
    <citation type="journal article" date="2021" name="Elife">
        <title>Chloroplast acquisition without the gene transfer in kleptoplastic sea slugs, Plakobranchus ocellatus.</title>
        <authorList>
            <person name="Maeda T."/>
            <person name="Takahashi S."/>
            <person name="Yoshida T."/>
            <person name="Shimamura S."/>
            <person name="Takaki Y."/>
            <person name="Nagai Y."/>
            <person name="Toyoda A."/>
            <person name="Suzuki Y."/>
            <person name="Arimoto A."/>
            <person name="Ishii H."/>
            <person name="Satoh N."/>
            <person name="Nishiyama T."/>
            <person name="Hasebe M."/>
            <person name="Maruyama T."/>
            <person name="Minagawa J."/>
            <person name="Obokata J."/>
            <person name="Shigenobu S."/>
        </authorList>
    </citation>
    <scope>NUCLEOTIDE SEQUENCE [LARGE SCALE GENOMIC DNA]</scope>
</reference>
<evidence type="ECO:0000313" key="3">
    <source>
        <dbReference type="EMBL" id="GFR86796.1"/>
    </source>
</evidence>
<dbReference type="InterPro" id="IPR018497">
    <property type="entry name" value="Peptidase_M13_C"/>
</dbReference>
<protein>
    <submittedName>
        <fullName evidence="3">Endothelin-converting enzyme 1</fullName>
    </submittedName>
</protein>